<keyword evidence="9" id="KW-1185">Reference proteome</keyword>
<dbReference type="GO" id="GO:0051539">
    <property type="term" value="F:4 iron, 4 sulfur cluster binding"/>
    <property type="evidence" value="ECO:0007669"/>
    <property type="project" value="UniProtKB-KW"/>
</dbReference>
<reference evidence="8 9" key="1">
    <citation type="submission" date="2020-08" db="EMBL/GenBank/DDBJ databases">
        <title>Genomic Encyclopedia of Type Strains, Phase III (KMG-III): the genomes of soil and plant-associated and newly described type strains.</title>
        <authorList>
            <person name="Whitman W."/>
        </authorList>
    </citation>
    <scope>NUCLEOTIDE SEQUENCE [LARGE SCALE GENOMIC DNA]</scope>
    <source>
        <strain evidence="8 9">CECT 8799</strain>
    </source>
</reference>
<dbReference type="AlphaFoldDB" id="A0A7W4W9W4"/>
<dbReference type="GO" id="GO:0046872">
    <property type="term" value="F:metal ion binding"/>
    <property type="evidence" value="ECO:0007669"/>
    <property type="project" value="UniProtKB-KW"/>
</dbReference>
<evidence type="ECO:0000259" key="7">
    <source>
        <dbReference type="PROSITE" id="PS51918"/>
    </source>
</evidence>
<comment type="cofactor">
    <cofactor evidence="1">
        <name>[4Fe-4S] cluster</name>
        <dbReference type="ChEBI" id="CHEBI:49883"/>
    </cofactor>
</comment>
<dbReference type="SUPFAM" id="SSF102114">
    <property type="entry name" value="Radical SAM enzymes"/>
    <property type="match status" value="1"/>
</dbReference>
<dbReference type="InterPro" id="IPR013785">
    <property type="entry name" value="Aldolase_TIM"/>
</dbReference>
<dbReference type="PANTHER" id="PTHR30352">
    <property type="entry name" value="PYRUVATE FORMATE-LYASE-ACTIVATING ENZYME"/>
    <property type="match status" value="1"/>
</dbReference>
<dbReference type="InterPro" id="IPR058240">
    <property type="entry name" value="rSAM_sf"/>
</dbReference>
<organism evidence="8 9">
    <name type="scientific">Microbulbifer rhizosphaerae</name>
    <dbReference type="NCBI Taxonomy" id="1562603"/>
    <lineage>
        <taxon>Bacteria</taxon>
        <taxon>Pseudomonadati</taxon>
        <taxon>Pseudomonadota</taxon>
        <taxon>Gammaproteobacteria</taxon>
        <taxon>Cellvibrionales</taxon>
        <taxon>Microbulbiferaceae</taxon>
        <taxon>Microbulbifer</taxon>
    </lineage>
</organism>
<dbReference type="NCBIfam" id="TIGR02495">
    <property type="entry name" value="NrdG2"/>
    <property type="match status" value="1"/>
</dbReference>
<keyword evidence="5" id="KW-0408">Iron</keyword>
<evidence type="ECO:0000256" key="6">
    <source>
        <dbReference type="ARBA" id="ARBA00023014"/>
    </source>
</evidence>
<dbReference type="SFLD" id="SFLDG01094">
    <property type="entry name" value="Uncharacterised_Radical_SAM_Su"/>
    <property type="match status" value="1"/>
</dbReference>
<evidence type="ECO:0000313" key="8">
    <source>
        <dbReference type="EMBL" id="MBB3060331.1"/>
    </source>
</evidence>
<evidence type="ECO:0000256" key="2">
    <source>
        <dbReference type="ARBA" id="ARBA00022485"/>
    </source>
</evidence>
<dbReference type="Proteomes" id="UP000535937">
    <property type="component" value="Unassembled WGS sequence"/>
</dbReference>
<dbReference type="RefSeq" id="WP_183457612.1">
    <property type="nucleotide sequence ID" value="NZ_JACHWZ010000004.1"/>
</dbReference>
<feature type="domain" description="Radical SAM core" evidence="7">
    <location>
        <begin position="20"/>
        <end position="238"/>
    </location>
</feature>
<keyword evidence="4" id="KW-0479">Metal-binding</keyword>
<protein>
    <submittedName>
        <fullName evidence="8">Anaerobic ribonucleoside-triphosphate reductase activating protein</fullName>
    </submittedName>
</protein>
<dbReference type="InterPro" id="IPR007197">
    <property type="entry name" value="rSAM"/>
</dbReference>
<evidence type="ECO:0000256" key="4">
    <source>
        <dbReference type="ARBA" id="ARBA00022723"/>
    </source>
</evidence>
<keyword evidence="2" id="KW-0004">4Fe-4S</keyword>
<dbReference type="PROSITE" id="PS51918">
    <property type="entry name" value="RADICAL_SAM"/>
    <property type="match status" value="1"/>
</dbReference>
<comment type="caution">
    <text evidence="8">The sequence shown here is derived from an EMBL/GenBank/DDBJ whole genome shotgun (WGS) entry which is preliminary data.</text>
</comment>
<evidence type="ECO:0000256" key="1">
    <source>
        <dbReference type="ARBA" id="ARBA00001966"/>
    </source>
</evidence>
<dbReference type="SFLD" id="SFLDS00029">
    <property type="entry name" value="Radical_SAM"/>
    <property type="match status" value="1"/>
</dbReference>
<gene>
    <name evidence="8" type="ORF">FHS09_001146</name>
</gene>
<dbReference type="CDD" id="cd01335">
    <property type="entry name" value="Radical_SAM"/>
    <property type="match status" value="1"/>
</dbReference>
<keyword evidence="6" id="KW-0411">Iron-sulfur</keyword>
<dbReference type="Gene3D" id="3.20.20.70">
    <property type="entry name" value="Aldolase class I"/>
    <property type="match status" value="1"/>
</dbReference>
<dbReference type="EMBL" id="JACHWZ010000004">
    <property type="protein sequence ID" value="MBB3060331.1"/>
    <property type="molecule type" value="Genomic_DNA"/>
</dbReference>
<dbReference type="GO" id="GO:0003824">
    <property type="term" value="F:catalytic activity"/>
    <property type="evidence" value="ECO:0007669"/>
    <property type="project" value="InterPro"/>
</dbReference>
<accession>A0A7W4W9W4</accession>
<name>A0A7W4W9W4_9GAMM</name>
<evidence type="ECO:0000313" key="9">
    <source>
        <dbReference type="Proteomes" id="UP000535937"/>
    </source>
</evidence>
<keyword evidence="3" id="KW-0949">S-adenosyl-L-methionine</keyword>
<sequence length="238" mass="26170">MPHLDIRLPIAGLTPLTTLDFPGHLACVVFTQGCPLRCGYCHNPQMIAPRRGESHEWQSILDFLESRRGLLEGVVFSGGEPTLHAGLPGAAAQVRAMGFKVALHTAGPYPGRLAALLPLLDWVGLDVKGHGADYDRICGRAGIWQRHSRSLKLLLDSGIDFECRTTVHWRDFSLADVERMALSLADCGVRRYVLQKARSEQCLEPVYCQSAPNTPAPNAMAQLVARLEPHFASLTLRE</sequence>
<dbReference type="PANTHER" id="PTHR30352:SF13">
    <property type="entry name" value="GLYCYL-RADICAL ENZYME ACTIVATING ENZYME YJJW-RELATED"/>
    <property type="match status" value="1"/>
</dbReference>
<dbReference type="Pfam" id="PF04055">
    <property type="entry name" value="Radical_SAM"/>
    <property type="match status" value="1"/>
</dbReference>
<dbReference type="InterPro" id="IPR034457">
    <property type="entry name" value="Organic_radical-activating"/>
</dbReference>
<evidence type="ECO:0000256" key="3">
    <source>
        <dbReference type="ARBA" id="ARBA00022691"/>
    </source>
</evidence>
<dbReference type="InterPro" id="IPR012840">
    <property type="entry name" value="NrdG2"/>
</dbReference>
<proteinExistence type="predicted"/>
<evidence type="ECO:0000256" key="5">
    <source>
        <dbReference type="ARBA" id="ARBA00023004"/>
    </source>
</evidence>
<dbReference type="PROSITE" id="PS51257">
    <property type="entry name" value="PROKAR_LIPOPROTEIN"/>
    <property type="match status" value="1"/>
</dbReference>